<dbReference type="InterPro" id="IPR017736">
    <property type="entry name" value="Glyco_hydro_1_beta-glucosidase"/>
</dbReference>
<evidence type="ECO:0000256" key="8">
    <source>
        <dbReference type="ARBA" id="ARBA00023326"/>
    </source>
</evidence>
<evidence type="ECO:0000256" key="3">
    <source>
        <dbReference type="ARBA" id="ARBA00012744"/>
    </source>
</evidence>
<proteinExistence type="inferred from homology"/>
<dbReference type="PANTHER" id="PTHR10353">
    <property type="entry name" value="GLYCOSYL HYDROLASE"/>
    <property type="match status" value="1"/>
</dbReference>
<dbReference type="InterPro" id="IPR033132">
    <property type="entry name" value="GH_1_N_CS"/>
</dbReference>
<protein>
    <recommendedName>
        <fullName evidence="3 9">Beta-glucosidase</fullName>
        <ecNumber evidence="3 9">3.2.1.21</ecNumber>
    </recommendedName>
</protein>
<dbReference type="PROSITE" id="PS00653">
    <property type="entry name" value="GLYCOSYL_HYDROL_F1_2"/>
    <property type="match status" value="1"/>
</dbReference>
<keyword evidence="7 9" id="KW-0326">Glycosidase</keyword>
<dbReference type="EC" id="3.2.1.21" evidence="3 9"/>
<evidence type="ECO:0000256" key="2">
    <source>
        <dbReference type="ARBA" id="ARBA00010838"/>
    </source>
</evidence>
<dbReference type="InterPro" id="IPR001360">
    <property type="entry name" value="Glyco_hydro_1"/>
</dbReference>
<evidence type="ECO:0000256" key="5">
    <source>
        <dbReference type="ARBA" id="ARBA00023001"/>
    </source>
</evidence>
<dbReference type="PANTHER" id="PTHR10353:SF36">
    <property type="entry name" value="LP05116P"/>
    <property type="match status" value="1"/>
</dbReference>
<dbReference type="NCBIfam" id="TIGR03356">
    <property type="entry name" value="BGL"/>
    <property type="match status" value="1"/>
</dbReference>
<sequence length="453" mass="52479">MSEIIKQPEKLTREFFGHNFEWGVASAAYQIEGAYQEDGKGTSIWDKFSNKKGTIYQNQNGNIACDFYHRASEDIGLMQSMNIPNFRFSLAWSRILPNGVGRINSKGVDFYDRLIDNCLEAGIVPWTTLYHWDLPQVLEDKGGWTNRDILPWFQEYTEICAKQFGDRIKHWMVLNEPMVFAGAGYFLGVHAPGRKGIKQFLPAVHHTALCQAEGGRLLKSLLPDAEVGTTFSCSYIEPFRSNERDEKAAAKIDALLNRLFIEPALGLGYPTKEIKTLERLEKYYREGDEDRLIFDFDFIGVQNYTRELVKHAYFVPFVNARLIKAAKRNVKTTLMGWEVYPESIYHMLKKFGSYEGVKKIYITESGVAFEDILKDGSVKDHDRRRYLQDHLEQIAKAQKEGINVQGFFIWTFTDNFEWAEGYYPRFGIVHIDFETQKRTIKDSGIWYKEFLVN</sequence>
<keyword evidence="5" id="KW-0136">Cellulose degradation</keyword>
<dbReference type="PRINTS" id="PR00131">
    <property type="entry name" value="GLHYDRLASE1"/>
</dbReference>
<keyword evidence="6" id="KW-0119">Carbohydrate metabolism</keyword>
<evidence type="ECO:0000313" key="10">
    <source>
        <dbReference type="EMBL" id="MDN5204943.1"/>
    </source>
</evidence>
<gene>
    <name evidence="10" type="ORF">QQ008_26370</name>
</gene>
<dbReference type="InterPro" id="IPR017853">
    <property type="entry name" value="GH"/>
</dbReference>
<evidence type="ECO:0000313" key="11">
    <source>
        <dbReference type="Proteomes" id="UP001172082"/>
    </source>
</evidence>
<evidence type="ECO:0000256" key="9">
    <source>
        <dbReference type="RuleBase" id="RU361175"/>
    </source>
</evidence>
<evidence type="ECO:0000256" key="1">
    <source>
        <dbReference type="ARBA" id="ARBA00000448"/>
    </source>
</evidence>
<reference evidence="10" key="1">
    <citation type="submission" date="2023-06" db="EMBL/GenBank/DDBJ databases">
        <title>Genomic of Parafulvivirga corallium.</title>
        <authorList>
            <person name="Wang G."/>
        </authorList>
    </citation>
    <scope>NUCLEOTIDE SEQUENCE</scope>
    <source>
        <strain evidence="10">BMA10</strain>
    </source>
</reference>
<dbReference type="Pfam" id="PF00232">
    <property type="entry name" value="Glyco_hydro_1"/>
    <property type="match status" value="1"/>
</dbReference>
<dbReference type="Gene3D" id="3.20.20.80">
    <property type="entry name" value="Glycosidases"/>
    <property type="match status" value="1"/>
</dbReference>
<dbReference type="Proteomes" id="UP001172082">
    <property type="component" value="Unassembled WGS sequence"/>
</dbReference>
<evidence type="ECO:0000256" key="4">
    <source>
        <dbReference type="ARBA" id="ARBA00022801"/>
    </source>
</evidence>
<dbReference type="GO" id="GO:0008422">
    <property type="term" value="F:beta-glucosidase activity"/>
    <property type="evidence" value="ECO:0007669"/>
    <property type="project" value="UniProtKB-EC"/>
</dbReference>
<comment type="similarity">
    <text evidence="2 9">Belongs to the glycosyl hydrolase 1 family.</text>
</comment>
<comment type="caution">
    <text evidence="10">The sequence shown here is derived from an EMBL/GenBank/DDBJ whole genome shotgun (WGS) entry which is preliminary data.</text>
</comment>
<dbReference type="SUPFAM" id="SSF51445">
    <property type="entry name" value="(Trans)glycosidases"/>
    <property type="match status" value="1"/>
</dbReference>
<name>A0ABT8KX15_9BACT</name>
<keyword evidence="11" id="KW-1185">Reference proteome</keyword>
<evidence type="ECO:0000256" key="6">
    <source>
        <dbReference type="ARBA" id="ARBA00023277"/>
    </source>
</evidence>
<comment type="catalytic activity">
    <reaction evidence="1 9">
        <text>Hydrolysis of terminal, non-reducing beta-D-glucosyl residues with release of beta-D-glucose.</text>
        <dbReference type="EC" id="3.2.1.21"/>
    </reaction>
</comment>
<dbReference type="EMBL" id="JAUJEA010000014">
    <property type="protein sequence ID" value="MDN5204943.1"/>
    <property type="molecule type" value="Genomic_DNA"/>
</dbReference>
<keyword evidence="8" id="KW-0624">Polysaccharide degradation</keyword>
<keyword evidence="4 9" id="KW-0378">Hydrolase</keyword>
<evidence type="ECO:0000256" key="7">
    <source>
        <dbReference type="ARBA" id="ARBA00023295"/>
    </source>
</evidence>
<organism evidence="10 11">
    <name type="scientific">Splendidivirga corallicola</name>
    <dbReference type="NCBI Taxonomy" id="3051826"/>
    <lineage>
        <taxon>Bacteria</taxon>
        <taxon>Pseudomonadati</taxon>
        <taxon>Bacteroidota</taxon>
        <taxon>Cytophagia</taxon>
        <taxon>Cytophagales</taxon>
        <taxon>Splendidivirgaceae</taxon>
        <taxon>Splendidivirga</taxon>
    </lineage>
</organism>
<accession>A0ABT8KX15</accession>
<dbReference type="RefSeq" id="WP_346754966.1">
    <property type="nucleotide sequence ID" value="NZ_JAUJEA010000014.1"/>
</dbReference>